<accession>A0A938WJA5</accession>
<proteinExistence type="predicted"/>
<organism evidence="1 2">
    <name type="scientific">Marseilla massiliensis</name>
    <dbReference type="NCBI Taxonomy" id="1841864"/>
    <lineage>
        <taxon>Bacteria</taxon>
        <taxon>Pseudomonadati</taxon>
        <taxon>Bacteroidota</taxon>
        <taxon>Bacteroidia</taxon>
        <taxon>Bacteroidales</taxon>
        <taxon>Prevotellaceae</taxon>
        <taxon>Marseilla</taxon>
    </lineage>
</organism>
<dbReference type="Proteomes" id="UP000764045">
    <property type="component" value="Unassembled WGS sequence"/>
</dbReference>
<protein>
    <submittedName>
        <fullName evidence="1">Uncharacterized protein</fullName>
    </submittedName>
</protein>
<dbReference type="AlphaFoldDB" id="A0A938WJA5"/>
<keyword evidence="2" id="KW-1185">Reference proteome</keyword>
<sequence>MIIKCLNKLFSDEVQCSGNRQDCVSPDVITNKENTVIVPDKFKRDIEAIETYIGRKLESGLCIKVDLSELLTVIPRDRKRTDAYNTLVKFLKDEFGIDLIINSKKQRGDTHEK</sequence>
<reference evidence="1 2" key="1">
    <citation type="journal article" date="2021" name="Sci. Rep.">
        <title>The distribution of antibiotic resistance genes in chicken gut microbiota commensals.</title>
        <authorList>
            <person name="Juricova H."/>
            <person name="Matiasovicova J."/>
            <person name="Kubasova T."/>
            <person name="Cejkova D."/>
            <person name="Rychlik I."/>
        </authorList>
    </citation>
    <scope>NUCLEOTIDE SEQUENCE [LARGE SCALE GENOMIC DNA]</scope>
    <source>
        <strain evidence="1 2">An819</strain>
    </source>
</reference>
<gene>
    <name evidence="1" type="ORF">H6B30_00275</name>
</gene>
<comment type="caution">
    <text evidence="1">The sequence shown here is derived from an EMBL/GenBank/DDBJ whole genome shotgun (WGS) entry which is preliminary data.</text>
</comment>
<evidence type="ECO:0000313" key="2">
    <source>
        <dbReference type="Proteomes" id="UP000764045"/>
    </source>
</evidence>
<evidence type="ECO:0000313" key="1">
    <source>
        <dbReference type="EMBL" id="MBM6660201.1"/>
    </source>
</evidence>
<name>A0A938WJA5_9BACT</name>
<dbReference type="EMBL" id="JACJJL010000001">
    <property type="protein sequence ID" value="MBM6660201.1"/>
    <property type="molecule type" value="Genomic_DNA"/>
</dbReference>
<dbReference type="RefSeq" id="WP_205106744.1">
    <property type="nucleotide sequence ID" value="NZ_JACJJL010000001.1"/>
</dbReference>